<evidence type="ECO:0000259" key="2">
    <source>
        <dbReference type="PROSITE" id="PS50097"/>
    </source>
</evidence>
<protein>
    <recommendedName>
        <fullName evidence="2">BTB domain-containing protein</fullName>
    </recommendedName>
</protein>
<dbReference type="Pfam" id="PF00651">
    <property type="entry name" value="BTB"/>
    <property type="match status" value="1"/>
</dbReference>
<dbReference type="Proteomes" id="UP000268093">
    <property type="component" value="Unassembled WGS sequence"/>
</dbReference>
<evidence type="ECO:0000313" key="4">
    <source>
        <dbReference type="Proteomes" id="UP000268093"/>
    </source>
</evidence>
<feature type="region of interest" description="Disordered" evidence="1">
    <location>
        <begin position="51"/>
        <end position="74"/>
    </location>
</feature>
<dbReference type="Gene3D" id="3.30.710.10">
    <property type="entry name" value="Potassium Channel Kv1.1, Chain A"/>
    <property type="match status" value="1"/>
</dbReference>
<dbReference type="EMBL" id="RBNI01002470">
    <property type="protein sequence ID" value="RUP49253.1"/>
    <property type="molecule type" value="Genomic_DNA"/>
</dbReference>
<dbReference type="InterPro" id="IPR011333">
    <property type="entry name" value="SKP1/BTB/POZ_sf"/>
</dbReference>
<dbReference type="CDD" id="cd18186">
    <property type="entry name" value="BTB_POZ_ZBTB_KLHL-like"/>
    <property type="match status" value="1"/>
</dbReference>
<dbReference type="InterPro" id="IPR000210">
    <property type="entry name" value="BTB/POZ_dom"/>
</dbReference>
<keyword evidence="4" id="KW-1185">Reference proteome</keyword>
<dbReference type="AlphaFoldDB" id="A0A433DEI3"/>
<gene>
    <name evidence="3" type="ORF">BC936DRAFT_142955</name>
</gene>
<evidence type="ECO:0000313" key="3">
    <source>
        <dbReference type="EMBL" id="RUP49253.1"/>
    </source>
</evidence>
<feature type="domain" description="BTB" evidence="2">
    <location>
        <begin position="13"/>
        <end position="105"/>
    </location>
</feature>
<reference evidence="3 4" key="1">
    <citation type="journal article" date="2018" name="New Phytol.">
        <title>Phylogenomics of Endogonaceae and evolution of mycorrhizas within Mucoromycota.</title>
        <authorList>
            <person name="Chang Y."/>
            <person name="Desiro A."/>
            <person name="Na H."/>
            <person name="Sandor L."/>
            <person name="Lipzen A."/>
            <person name="Clum A."/>
            <person name="Barry K."/>
            <person name="Grigoriev I.V."/>
            <person name="Martin F.M."/>
            <person name="Stajich J.E."/>
            <person name="Smith M.E."/>
            <person name="Bonito G."/>
            <person name="Spatafora J.W."/>
        </authorList>
    </citation>
    <scope>NUCLEOTIDE SEQUENCE [LARGE SCALE GENOMIC DNA]</scope>
    <source>
        <strain evidence="3 4">GMNB39</strain>
    </source>
</reference>
<accession>A0A433DEI3</accession>
<name>A0A433DEI3_9FUNG</name>
<comment type="caution">
    <text evidence="3">The sequence shown here is derived from an EMBL/GenBank/DDBJ whole genome shotgun (WGS) entry which is preliminary data.</text>
</comment>
<dbReference type="PANTHER" id="PTHR22744">
    <property type="entry name" value="HELIX LOOP HELIX PROTEIN 21-RELATED"/>
    <property type="match status" value="1"/>
</dbReference>
<dbReference type="OrthoDB" id="3027208at2759"/>
<evidence type="ECO:0000256" key="1">
    <source>
        <dbReference type="SAM" id="MobiDB-lite"/>
    </source>
</evidence>
<proteinExistence type="predicted"/>
<organism evidence="3 4">
    <name type="scientific">Jimgerdemannia flammicorona</name>
    <dbReference type="NCBI Taxonomy" id="994334"/>
    <lineage>
        <taxon>Eukaryota</taxon>
        <taxon>Fungi</taxon>
        <taxon>Fungi incertae sedis</taxon>
        <taxon>Mucoromycota</taxon>
        <taxon>Mucoromycotina</taxon>
        <taxon>Endogonomycetes</taxon>
        <taxon>Endogonales</taxon>
        <taxon>Endogonaceae</taxon>
        <taxon>Jimgerdemannia</taxon>
    </lineage>
</organism>
<dbReference type="SUPFAM" id="SSF54695">
    <property type="entry name" value="POZ domain"/>
    <property type="match status" value="1"/>
</dbReference>
<dbReference type="PANTHER" id="PTHR22744:SF17">
    <property type="entry name" value="BTB DOMAIN-CONTAINING PROTEIN"/>
    <property type="match status" value="1"/>
</dbReference>
<dbReference type="SMART" id="SM00225">
    <property type="entry name" value="BTB"/>
    <property type="match status" value="1"/>
</dbReference>
<sequence>MVQRSQTHYYEDGNVILCAGDVRFRVHASILRLSSRFFERLFAGNWRETNVQSTSGETTHNNNNNAKTKSRDDNDGVIGGPRIIARVNLVNKDASHVEALLSTLYLHTDTKINWGNVQPILQLADEYIFPRILARCDAFLSRELKKKPLEALILADRYHLADVYKSSMALVIADHASLSHRPEYYQLSPGRRSELLKAVKNREQFRVKHARSVKQTTKWSQPHWVY</sequence>
<feature type="compositionally biased region" description="Polar residues" evidence="1">
    <location>
        <begin position="51"/>
        <end position="60"/>
    </location>
</feature>
<dbReference type="PROSITE" id="PS50097">
    <property type="entry name" value="BTB"/>
    <property type="match status" value="1"/>
</dbReference>